<dbReference type="InterPro" id="IPR015996">
    <property type="entry name" value="UCP028451"/>
</dbReference>
<keyword evidence="2" id="KW-1185">Reference proteome</keyword>
<proteinExistence type="predicted"/>
<dbReference type="NCBIfam" id="TIGR02453">
    <property type="entry name" value="TIGR02453 family protein"/>
    <property type="match status" value="1"/>
</dbReference>
<dbReference type="PIRSF" id="PIRSF028451">
    <property type="entry name" value="UCP028451"/>
    <property type="match status" value="1"/>
</dbReference>
<evidence type="ECO:0000313" key="2">
    <source>
        <dbReference type="Proteomes" id="UP000620874"/>
    </source>
</evidence>
<dbReference type="Proteomes" id="UP000620874">
    <property type="component" value="Unassembled WGS sequence"/>
</dbReference>
<comment type="caution">
    <text evidence="1">The sequence shown here is derived from an EMBL/GenBank/DDBJ whole genome shotgun (WGS) entry which is preliminary data.</text>
</comment>
<accession>A0ABR8YCM7</accession>
<dbReference type="PANTHER" id="PTHR36452:SF1">
    <property type="entry name" value="DUF2461 DOMAIN-CONTAINING PROTEIN"/>
    <property type="match status" value="1"/>
</dbReference>
<organism evidence="1 2">
    <name type="scientific">Phocaeicola intestinalis</name>
    <dbReference type="NCBI Taxonomy" id="2762212"/>
    <lineage>
        <taxon>Bacteria</taxon>
        <taxon>Pseudomonadati</taxon>
        <taxon>Bacteroidota</taxon>
        <taxon>Bacteroidia</taxon>
        <taxon>Bacteroidales</taxon>
        <taxon>Bacteroidaceae</taxon>
        <taxon>Phocaeicola</taxon>
    </lineage>
</organism>
<dbReference type="Pfam" id="PF09365">
    <property type="entry name" value="DUF2461"/>
    <property type="match status" value="1"/>
</dbReference>
<dbReference type="EMBL" id="JACSPP010000087">
    <property type="protein sequence ID" value="MBD8041985.1"/>
    <property type="molecule type" value="Genomic_DNA"/>
</dbReference>
<dbReference type="PANTHER" id="PTHR36452">
    <property type="entry name" value="CHROMOSOME 12, WHOLE GENOME SHOTGUN SEQUENCE"/>
    <property type="match status" value="1"/>
</dbReference>
<protein>
    <submittedName>
        <fullName evidence="1">DUF2461 domain-containing protein</fullName>
    </submittedName>
</protein>
<evidence type="ECO:0000313" key="1">
    <source>
        <dbReference type="EMBL" id="MBD8041985.1"/>
    </source>
</evidence>
<sequence>MNISEIIEFLKQLAANNNRIWFQEHKAEYLHVQEMFNELLAALIARIAVFDKSVAHVRPQDCTYRIYRDIRFSSDKSPYKRHIGGYINAKGKKSNHCGYYIHLEPGNCMLAGGSWCLPANVLKAVRQSVYDNIDEFRAIVEAPAFRRYFPVIGEEHLKTLPKGFPKDFPYPQYLCCKDYSVSYRVSDNFFEVPDSLEQTAEVFRQMKPFADFTNFTIDDFE</sequence>
<reference evidence="1 2" key="1">
    <citation type="submission" date="2020-08" db="EMBL/GenBank/DDBJ databases">
        <title>A Genomic Blueprint of the Chicken Gut Microbiome.</title>
        <authorList>
            <person name="Gilroy R."/>
            <person name="Ravi A."/>
            <person name="Getino M."/>
            <person name="Pursley I."/>
            <person name="Horton D.L."/>
            <person name="Alikhan N.-F."/>
            <person name="Baker D."/>
            <person name="Gharbi K."/>
            <person name="Hall N."/>
            <person name="Watson M."/>
            <person name="Adriaenssens E.M."/>
            <person name="Foster-Nyarko E."/>
            <person name="Jarju S."/>
            <person name="Secka A."/>
            <person name="Antonio M."/>
            <person name="Oren A."/>
            <person name="Chaudhuri R."/>
            <person name="La Ragione R.M."/>
            <person name="Hildebrand F."/>
            <person name="Pallen M.J."/>
        </authorList>
    </citation>
    <scope>NUCLEOTIDE SEQUENCE [LARGE SCALE GENOMIC DNA]</scope>
    <source>
        <strain evidence="1 2">Sa1CVN1</strain>
    </source>
</reference>
<dbReference type="RefSeq" id="WP_191765360.1">
    <property type="nucleotide sequence ID" value="NZ_JACSPP010000087.1"/>
</dbReference>
<gene>
    <name evidence="1" type="ORF">H9625_16375</name>
</gene>
<dbReference type="InterPro" id="IPR012808">
    <property type="entry name" value="CHP02453"/>
</dbReference>
<name>A0ABR8YCM7_9BACT</name>